<name>A0ABQ5W6Z2_9HYPH</name>
<comment type="caution">
    <text evidence="9">The sequence shown here is derived from an EMBL/GenBank/DDBJ whole genome shotgun (WGS) entry which is preliminary data.</text>
</comment>
<evidence type="ECO:0000256" key="3">
    <source>
        <dbReference type="ARBA" id="ARBA00011165"/>
    </source>
</evidence>
<evidence type="ECO:0000256" key="1">
    <source>
        <dbReference type="ARBA" id="ARBA00001462"/>
    </source>
</evidence>
<evidence type="ECO:0000256" key="4">
    <source>
        <dbReference type="ARBA" id="ARBA00012670"/>
    </source>
</evidence>
<keyword evidence="7" id="KW-0326">Glycosidase</keyword>
<dbReference type="InterPro" id="IPR017853">
    <property type="entry name" value="GH"/>
</dbReference>
<dbReference type="PANTHER" id="PTHR43576:SF3">
    <property type="entry name" value="ALPHA-L-ARABINOFURANOSIDASE C"/>
    <property type="match status" value="1"/>
</dbReference>
<keyword evidence="10" id="KW-1185">Reference proteome</keyword>
<dbReference type="SMART" id="SM00813">
    <property type="entry name" value="Alpha-L-AF_C"/>
    <property type="match status" value="1"/>
</dbReference>
<evidence type="ECO:0000256" key="5">
    <source>
        <dbReference type="ARBA" id="ARBA00022801"/>
    </source>
</evidence>
<dbReference type="Proteomes" id="UP001156691">
    <property type="component" value="Unassembled WGS sequence"/>
</dbReference>
<dbReference type="Pfam" id="PF22848">
    <property type="entry name" value="ASD1_dom"/>
    <property type="match status" value="1"/>
</dbReference>
<comment type="similarity">
    <text evidence="2">Belongs to the glycosyl hydrolase 51 family.</text>
</comment>
<feature type="domain" description="Alpha-L-arabinofuranosidase C-terminal" evidence="8">
    <location>
        <begin position="290"/>
        <end position="484"/>
    </location>
</feature>
<keyword evidence="6" id="KW-0119">Carbohydrate metabolism</keyword>
<organism evidence="9 10">
    <name type="scientific">Devosia nitrariae</name>
    <dbReference type="NCBI Taxonomy" id="2071872"/>
    <lineage>
        <taxon>Bacteria</taxon>
        <taxon>Pseudomonadati</taxon>
        <taxon>Pseudomonadota</taxon>
        <taxon>Alphaproteobacteria</taxon>
        <taxon>Hyphomicrobiales</taxon>
        <taxon>Devosiaceae</taxon>
        <taxon>Devosia</taxon>
    </lineage>
</organism>
<protein>
    <recommendedName>
        <fullName evidence="4">non-reducing end alpha-L-arabinofuranosidase</fullName>
        <ecNumber evidence="4">3.2.1.55</ecNumber>
    </recommendedName>
</protein>
<dbReference type="RefSeq" id="WP_284341269.1">
    <property type="nucleotide sequence ID" value="NZ_BSNS01000013.1"/>
</dbReference>
<accession>A0ABQ5W6Z2</accession>
<evidence type="ECO:0000313" key="10">
    <source>
        <dbReference type="Proteomes" id="UP001156691"/>
    </source>
</evidence>
<sequence>MKARIVTNPARRIGRIDPLIYGQFMARRRWVADEGLHDPGHPHARADGLRQDVVDAVAETAPTIVRWPGGCTATTYEWQDGVGPDRPRVIDAHFGYAVGNGFGTAEFVKFCRQIGAEPQINLTTGTGDLREALAWLEYANLDTGTKWSELRKQHGHAAPFGVRYWQIGNEEWGRWEIGHTTADVNGARAREWAKSLKKLDPSIKVLALGGGHHEDMLDWTTSVVEMAGEHIDYVTQHRYWNFNSRTGQDNYEKIVTAGLVEEQMMRALAGVIDMVAARRKLKSKPKLAYTEWNCRDQSHQEMTPEWRPTTSQYRLVDALACAGFVNAMQRQCNSVTLANFAQTLNVVGMLVVTPEAVLRESVFWALAMQRHHSGDIAIDAWSDCERFDIETDRGQSYSLPYLDVSATLDEASGRQFVSIVNTHRTESIETEIEVGGDGPARTYTLSHADPFARNTFEAPQTIVPVKATQECRNGRVSLVLPPHSYTILETGA</sequence>
<dbReference type="PANTHER" id="PTHR43576">
    <property type="entry name" value="ALPHA-L-ARABINOFURANOSIDASE C-RELATED"/>
    <property type="match status" value="1"/>
</dbReference>
<comment type="subunit">
    <text evidence="3">Homohexamer; trimer of dimers.</text>
</comment>
<keyword evidence="5" id="KW-0378">Hydrolase</keyword>
<dbReference type="InterPro" id="IPR010720">
    <property type="entry name" value="Alpha-L-AF_C"/>
</dbReference>
<dbReference type="EMBL" id="BSNS01000013">
    <property type="protein sequence ID" value="GLQ55850.1"/>
    <property type="molecule type" value="Genomic_DNA"/>
</dbReference>
<dbReference type="InterPro" id="IPR013780">
    <property type="entry name" value="Glyco_hydro_b"/>
</dbReference>
<evidence type="ECO:0000313" key="9">
    <source>
        <dbReference type="EMBL" id="GLQ55850.1"/>
    </source>
</evidence>
<dbReference type="Pfam" id="PF06964">
    <property type="entry name" value="Alpha-L-AF_C"/>
    <property type="match status" value="1"/>
</dbReference>
<evidence type="ECO:0000256" key="7">
    <source>
        <dbReference type="ARBA" id="ARBA00023295"/>
    </source>
</evidence>
<comment type="catalytic activity">
    <reaction evidence="1">
        <text>Hydrolysis of terminal non-reducing alpha-L-arabinofuranoside residues in alpha-L-arabinosides.</text>
        <dbReference type="EC" id="3.2.1.55"/>
    </reaction>
</comment>
<dbReference type="Gene3D" id="2.60.40.1180">
    <property type="entry name" value="Golgi alpha-mannosidase II"/>
    <property type="match status" value="1"/>
</dbReference>
<evidence type="ECO:0000256" key="2">
    <source>
        <dbReference type="ARBA" id="ARBA00007186"/>
    </source>
</evidence>
<evidence type="ECO:0000259" key="8">
    <source>
        <dbReference type="SMART" id="SM00813"/>
    </source>
</evidence>
<dbReference type="SUPFAM" id="SSF51011">
    <property type="entry name" value="Glycosyl hydrolase domain"/>
    <property type="match status" value="1"/>
</dbReference>
<reference evidence="10" key="1">
    <citation type="journal article" date="2019" name="Int. J. Syst. Evol. Microbiol.">
        <title>The Global Catalogue of Microorganisms (GCM) 10K type strain sequencing project: providing services to taxonomists for standard genome sequencing and annotation.</title>
        <authorList>
            <consortium name="The Broad Institute Genomics Platform"/>
            <consortium name="The Broad Institute Genome Sequencing Center for Infectious Disease"/>
            <person name="Wu L."/>
            <person name="Ma J."/>
        </authorList>
    </citation>
    <scope>NUCLEOTIDE SEQUENCE [LARGE SCALE GENOMIC DNA]</scope>
    <source>
        <strain evidence="10">NBRC 112416</strain>
    </source>
</reference>
<evidence type="ECO:0000256" key="6">
    <source>
        <dbReference type="ARBA" id="ARBA00023277"/>
    </source>
</evidence>
<dbReference type="Gene3D" id="3.20.20.80">
    <property type="entry name" value="Glycosidases"/>
    <property type="match status" value="1"/>
</dbReference>
<dbReference type="EC" id="3.2.1.55" evidence="4"/>
<gene>
    <name evidence="9" type="ORF">GCM10010862_31090</name>
</gene>
<dbReference type="SUPFAM" id="SSF51445">
    <property type="entry name" value="(Trans)glycosidases"/>
    <property type="match status" value="1"/>
</dbReference>
<dbReference type="InterPro" id="IPR055235">
    <property type="entry name" value="ASD1_cat"/>
</dbReference>
<proteinExistence type="inferred from homology"/>